<evidence type="ECO:0000256" key="5">
    <source>
        <dbReference type="RuleBase" id="RU000590"/>
    </source>
</evidence>
<keyword evidence="2 5" id="KW-0479">Metal-binding</keyword>
<dbReference type="RefSeq" id="WP_007547745.1">
    <property type="nucleotide sequence ID" value="NZ_ABZS01000153.1"/>
</dbReference>
<dbReference type="Gene3D" id="3.90.230.10">
    <property type="entry name" value="Creatinase/methionine aminopeptidase superfamily"/>
    <property type="match status" value="1"/>
</dbReference>
<dbReference type="OrthoDB" id="9806388at2"/>
<dbReference type="EMBL" id="ABZS01000153">
    <property type="protein sequence ID" value="EEP60088.1"/>
    <property type="molecule type" value="Genomic_DNA"/>
</dbReference>
<dbReference type="GO" id="GO:0008237">
    <property type="term" value="F:metallopeptidase activity"/>
    <property type="evidence" value="ECO:0007669"/>
    <property type="project" value="UniProtKB-KW"/>
</dbReference>
<accession>C4FLF8</accession>
<evidence type="ECO:0000259" key="7">
    <source>
        <dbReference type="Pfam" id="PF01321"/>
    </source>
</evidence>
<dbReference type="PROSITE" id="PS00491">
    <property type="entry name" value="PROLINE_PEPTIDASE"/>
    <property type="match status" value="1"/>
</dbReference>
<dbReference type="SUPFAM" id="SSF55920">
    <property type="entry name" value="Creatinase/aminopeptidase"/>
    <property type="match status" value="1"/>
</dbReference>
<dbReference type="Pfam" id="PF00557">
    <property type="entry name" value="Peptidase_M24"/>
    <property type="match status" value="1"/>
</dbReference>
<evidence type="ECO:0000313" key="9">
    <source>
        <dbReference type="Proteomes" id="UP000005540"/>
    </source>
</evidence>
<evidence type="ECO:0000313" key="8">
    <source>
        <dbReference type="EMBL" id="EEP60088.1"/>
    </source>
</evidence>
<keyword evidence="1" id="KW-0645">Protease</keyword>
<proteinExistence type="inferred from homology"/>
<evidence type="ECO:0000256" key="4">
    <source>
        <dbReference type="ARBA" id="ARBA00023049"/>
    </source>
</evidence>
<evidence type="ECO:0000256" key="3">
    <source>
        <dbReference type="ARBA" id="ARBA00022801"/>
    </source>
</evidence>
<reference evidence="8 9" key="1">
    <citation type="submission" date="2009-04" db="EMBL/GenBank/DDBJ databases">
        <authorList>
            <person name="Reysenbach A.-L."/>
            <person name="Heidelberg J.F."/>
            <person name="Nelson W.C."/>
        </authorList>
    </citation>
    <scope>NUCLEOTIDE SEQUENCE [LARGE SCALE GENOMIC DNA]</scope>
    <source>
        <strain evidence="8 9">SS-5</strain>
    </source>
</reference>
<dbReference type="CDD" id="cd01092">
    <property type="entry name" value="APP-like"/>
    <property type="match status" value="1"/>
</dbReference>
<dbReference type="GO" id="GO:0102009">
    <property type="term" value="F:proline dipeptidase activity"/>
    <property type="evidence" value="ECO:0007669"/>
    <property type="project" value="UniProtKB-EC"/>
</dbReference>
<comment type="similarity">
    <text evidence="5">Belongs to the peptidase M24B family.</text>
</comment>
<sequence length="356" mass="40561">MFEKIFGKIKRENLDGFLFSSYSNIFYLSKFNSSNAFVILTDKGKYFITDSRYYDNAKEKLKDFNVIKLGEGNKKGLDHLKEILESLNLKNVGFEKDKITLSFYEKLTKDISINFIGFEGFLNEFRMVKSEEEIKIITQAVRKTDRVYKRVLEDIPSLIGKPESSIRQKIVNYIFEEGGTGESFPAIVASGKHSAIPHWETSNHKIKNNAPLLIDMGMKYKGYCSDFTRTIFLGKSNPKFEKIYNIVKEAHLKALSVVKAGIPIKEIDLAARKVIEKYGYGEYFTHSTGHGVGIDIHEEPRIYKDNEGILQENTVFTIEPGIYIPGFGGVRLENIVVVRKDKGEALSKVGLDLIYL</sequence>
<comment type="caution">
    <text evidence="8">The sequence shown here is derived from an EMBL/GenBank/DDBJ whole genome shotgun (WGS) entry which is preliminary data.</text>
</comment>
<evidence type="ECO:0000256" key="1">
    <source>
        <dbReference type="ARBA" id="ARBA00022670"/>
    </source>
</evidence>
<dbReference type="InterPro" id="IPR001131">
    <property type="entry name" value="Peptidase_M24B_aminopep-P_CS"/>
</dbReference>
<dbReference type="Pfam" id="PF01321">
    <property type="entry name" value="Creatinase_N"/>
    <property type="match status" value="1"/>
</dbReference>
<dbReference type="InterPro" id="IPR050659">
    <property type="entry name" value="Peptidase_M24B"/>
</dbReference>
<dbReference type="InterPro" id="IPR000994">
    <property type="entry name" value="Pept_M24"/>
</dbReference>
<name>C4FLF8_9AQUI</name>
<dbReference type="GO" id="GO:0046872">
    <property type="term" value="F:metal ion binding"/>
    <property type="evidence" value="ECO:0007669"/>
    <property type="project" value="UniProtKB-KW"/>
</dbReference>
<gene>
    <name evidence="8" type="ORF">SULYE_1412</name>
</gene>
<dbReference type="PANTHER" id="PTHR46112:SF3">
    <property type="entry name" value="AMINOPEPTIDASE YPDF"/>
    <property type="match status" value="1"/>
</dbReference>
<keyword evidence="4" id="KW-0482">Metalloprotease</keyword>
<dbReference type="EC" id="3.4.13.9" evidence="8"/>
<keyword evidence="3 8" id="KW-0378">Hydrolase</keyword>
<keyword evidence="9" id="KW-1185">Reference proteome</keyword>
<dbReference type="PANTHER" id="PTHR46112">
    <property type="entry name" value="AMINOPEPTIDASE"/>
    <property type="match status" value="1"/>
</dbReference>
<feature type="domain" description="Peptidase M24" evidence="6">
    <location>
        <begin position="136"/>
        <end position="339"/>
    </location>
</feature>
<dbReference type="Proteomes" id="UP000005540">
    <property type="component" value="Unassembled WGS sequence"/>
</dbReference>
<dbReference type="InterPro" id="IPR000587">
    <property type="entry name" value="Creatinase_N"/>
</dbReference>
<dbReference type="GO" id="GO:0006508">
    <property type="term" value="P:proteolysis"/>
    <property type="evidence" value="ECO:0007669"/>
    <property type="project" value="UniProtKB-KW"/>
</dbReference>
<keyword evidence="8" id="KW-0224">Dipeptidase</keyword>
<protein>
    <submittedName>
        <fullName evidence="8">Xaa-Pro dipeptidase</fullName>
        <ecNumber evidence="8">3.4.13.9</ecNumber>
    </submittedName>
</protein>
<evidence type="ECO:0000256" key="2">
    <source>
        <dbReference type="ARBA" id="ARBA00022723"/>
    </source>
</evidence>
<organism evidence="8 9">
    <name type="scientific">Sulfurihydrogenibium yellowstonense SS-5</name>
    <dbReference type="NCBI Taxonomy" id="432331"/>
    <lineage>
        <taxon>Bacteria</taxon>
        <taxon>Pseudomonadati</taxon>
        <taxon>Aquificota</taxon>
        <taxon>Aquificia</taxon>
        <taxon>Aquificales</taxon>
        <taxon>Hydrogenothermaceae</taxon>
        <taxon>Sulfurihydrogenibium</taxon>
    </lineage>
</organism>
<feature type="domain" description="Creatinase N-terminal" evidence="7">
    <location>
        <begin position="6"/>
        <end position="128"/>
    </location>
</feature>
<dbReference type="InterPro" id="IPR029149">
    <property type="entry name" value="Creatin/AminoP/Spt16_N"/>
</dbReference>
<dbReference type="Gene3D" id="3.40.350.10">
    <property type="entry name" value="Creatinase/prolidase N-terminal domain"/>
    <property type="match status" value="1"/>
</dbReference>
<dbReference type="InterPro" id="IPR036005">
    <property type="entry name" value="Creatinase/aminopeptidase-like"/>
</dbReference>
<evidence type="ECO:0000259" key="6">
    <source>
        <dbReference type="Pfam" id="PF00557"/>
    </source>
</evidence>
<dbReference type="AlphaFoldDB" id="C4FLF8"/>